<dbReference type="GO" id="GO:0015020">
    <property type="term" value="F:glucuronosyltransferase activity"/>
    <property type="evidence" value="ECO:0007669"/>
    <property type="project" value="UniProtKB-EC"/>
</dbReference>
<dbReference type="InterPro" id="IPR050271">
    <property type="entry name" value="UDP-glycosyltransferase"/>
</dbReference>
<protein>
    <recommendedName>
        <fullName evidence="5">UDP-glucuronosyltransferase</fullName>
        <ecNumber evidence="5">2.4.1.17</ecNumber>
    </recommendedName>
</protein>
<keyword evidence="3 4" id="KW-0808">Transferase</keyword>
<dbReference type="GO" id="GO:0016020">
    <property type="term" value="C:membrane"/>
    <property type="evidence" value="ECO:0007669"/>
    <property type="project" value="UniProtKB-SubCell"/>
</dbReference>
<evidence type="ECO:0000256" key="2">
    <source>
        <dbReference type="ARBA" id="ARBA00022676"/>
    </source>
</evidence>
<evidence type="ECO:0000256" key="5">
    <source>
        <dbReference type="RuleBase" id="RU362059"/>
    </source>
</evidence>
<keyword evidence="2 4" id="KW-0328">Glycosyltransferase</keyword>
<dbReference type="PANTHER" id="PTHR48043">
    <property type="entry name" value="EG:EG0003.4 PROTEIN-RELATED"/>
    <property type="match status" value="1"/>
</dbReference>
<dbReference type="SUPFAM" id="SSF53756">
    <property type="entry name" value="UDP-Glycosyltransferase/glycogen phosphorylase"/>
    <property type="match status" value="1"/>
</dbReference>
<evidence type="ECO:0000313" key="6">
    <source>
        <dbReference type="EMBL" id="JAV95265.1"/>
    </source>
</evidence>
<keyword evidence="5" id="KW-0732">Signal</keyword>
<comment type="similarity">
    <text evidence="1 4">Belongs to the UDP-glycosyltransferase family.</text>
</comment>
<keyword evidence="5" id="KW-1133">Transmembrane helix</keyword>
<feature type="signal peptide" evidence="5">
    <location>
        <begin position="1"/>
        <end position="19"/>
    </location>
</feature>
<dbReference type="AlphaFoldDB" id="A0A1Y1NF76"/>
<dbReference type="CDD" id="cd03784">
    <property type="entry name" value="GT1_Gtf-like"/>
    <property type="match status" value="1"/>
</dbReference>
<evidence type="ECO:0000256" key="4">
    <source>
        <dbReference type="RuleBase" id="RU003718"/>
    </source>
</evidence>
<proteinExistence type="inferred from homology"/>
<dbReference type="PANTHER" id="PTHR48043:SF159">
    <property type="entry name" value="EG:EG0003.4 PROTEIN-RELATED"/>
    <property type="match status" value="1"/>
</dbReference>
<reference evidence="6" key="1">
    <citation type="journal article" date="2016" name="Sci. Rep.">
        <title>Molecular characterization of firefly nuptial gifts: a multi-omics approach sheds light on postcopulatory sexual selection.</title>
        <authorList>
            <person name="Al-Wathiqui N."/>
            <person name="Fallon T.R."/>
            <person name="South A."/>
            <person name="Weng J.K."/>
            <person name="Lewis S.M."/>
        </authorList>
    </citation>
    <scope>NUCLEOTIDE SEQUENCE</scope>
</reference>
<feature type="transmembrane region" description="Helical" evidence="5">
    <location>
        <begin position="467"/>
        <end position="490"/>
    </location>
</feature>
<dbReference type="InterPro" id="IPR035595">
    <property type="entry name" value="UDP_glycos_trans_CS"/>
</dbReference>
<evidence type="ECO:0000256" key="1">
    <source>
        <dbReference type="ARBA" id="ARBA00009995"/>
    </source>
</evidence>
<dbReference type="PROSITE" id="PS00375">
    <property type="entry name" value="UDPGT"/>
    <property type="match status" value="1"/>
</dbReference>
<dbReference type="InterPro" id="IPR002213">
    <property type="entry name" value="UDP_glucos_trans"/>
</dbReference>
<accession>A0A1Y1NF76</accession>
<sequence>MQTYFKAFLFILFIYKCNSARILGICHIPAHSHQQLGTALLTGLAEKGHEVTMVTPVAPKKSVKNLKIIQLKYPPLHENKQLNMFDMKAKTIFEKILFMEILGLRVTDLVLNLTEIQTLLSEDQHFDAVIIEQFVNEAFRGFCYRFGAPCIGLSTVAPNRWTNRQMGNPFNPAYVTELFLGYSDRMTFFQRLTNAVVITWEMLLNHFYVLPKHNELLQKYFPGAPHLYELYFNTSLMLLNAHVATNAPVPLVPNMIPIGGYHIKPPNKLPTDLQEYLDDAKEGAVYFSMGSNLNSANMTKDRINALLRVFGGLKQKVLWKLDNNSLLHLPPNVKLSAWFPQQEILAHPNLKLFITHGGLLSTMEAIYHGVPIVAIPIFGDQEMNAANAENGGYAAVVPYEQLNEDNLRHAVNEVLKNPRYRNNALQRSKILRDEPIPPLDKAVFWVEYVIRHNGAPHLRTAALNLHWYQYLLLDVALFVIVVTLSIVFMFKKLINVLCRKSRSSKETKKNSKQKTN</sequence>
<dbReference type="FunFam" id="3.40.50.2000:FF:000050">
    <property type="entry name" value="UDP-glucuronosyltransferase"/>
    <property type="match status" value="1"/>
</dbReference>
<keyword evidence="5" id="KW-0812">Transmembrane</keyword>
<keyword evidence="5" id="KW-0472">Membrane</keyword>
<evidence type="ECO:0000256" key="3">
    <source>
        <dbReference type="ARBA" id="ARBA00022679"/>
    </source>
</evidence>
<dbReference type="Gene3D" id="3.40.50.2000">
    <property type="entry name" value="Glycogen Phosphorylase B"/>
    <property type="match status" value="2"/>
</dbReference>
<dbReference type="EMBL" id="GEZM01007277">
    <property type="protein sequence ID" value="JAV95265.1"/>
    <property type="molecule type" value="Transcribed_RNA"/>
</dbReference>
<dbReference type="Pfam" id="PF00201">
    <property type="entry name" value="UDPGT"/>
    <property type="match status" value="1"/>
</dbReference>
<organism evidence="6">
    <name type="scientific">Photinus pyralis</name>
    <name type="common">Common eastern firefly</name>
    <name type="synonym">Lampyris pyralis</name>
    <dbReference type="NCBI Taxonomy" id="7054"/>
    <lineage>
        <taxon>Eukaryota</taxon>
        <taxon>Metazoa</taxon>
        <taxon>Ecdysozoa</taxon>
        <taxon>Arthropoda</taxon>
        <taxon>Hexapoda</taxon>
        <taxon>Insecta</taxon>
        <taxon>Pterygota</taxon>
        <taxon>Neoptera</taxon>
        <taxon>Endopterygota</taxon>
        <taxon>Coleoptera</taxon>
        <taxon>Polyphaga</taxon>
        <taxon>Elateriformia</taxon>
        <taxon>Elateroidea</taxon>
        <taxon>Lampyridae</taxon>
        <taxon>Lampyrinae</taxon>
        <taxon>Photinus</taxon>
    </lineage>
</organism>
<name>A0A1Y1NF76_PHOPY</name>
<comment type="subcellular location">
    <subcellularLocation>
        <location evidence="5">Membrane</location>
        <topology evidence="5">Single-pass membrane protein</topology>
    </subcellularLocation>
</comment>
<feature type="chain" id="PRO_5011820261" description="UDP-glucuronosyltransferase" evidence="5">
    <location>
        <begin position="20"/>
        <end position="516"/>
    </location>
</feature>
<dbReference type="EC" id="2.4.1.17" evidence="5"/>
<comment type="catalytic activity">
    <reaction evidence="5">
        <text>glucuronate acceptor + UDP-alpha-D-glucuronate = acceptor beta-D-glucuronoside + UDP + H(+)</text>
        <dbReference type="Rhea" id="RHEA:21032"/>
        <dbReference type="ChEBI" id="CHEBI:15378"/>
        <dbReference type="ChEBI" id="CHEBI:58052"/>
        <dbReference type="ChEBI" id="CHEBI:58223"/>
        <dbReference type="ChEBI" id="CHEBI:132367"/>
        <dbReference type="ChEBI" id="CHEBI:132368"/>
        <dbReference type="EC" id="2.4.1.17"/>
    </reaction>
</comment>